<sequence>MSTFSRLLGHDERYEPHFWIVQTLSRLTPLLEGYDFASTTRLTHALLLMACIRTSSMMNFSAKYGMEDLASSHQNPATEQAAIEPEAGHPLLTPSCHVLGASSVFFWGFEGSPLSGEKGKAVMVKAATIHEDATIAEPIIEGIPAGGVYARSLSLLPHEIFPPVAFTAQFSGTSFEGTQVLSPTSPLDTVISPNHEGDSGSPCSEYAMDFEKEGNDMYLELEDLNEPMVSTESSKKLKIEDGDECSSHLFN</sequence>
<gene>
    <name evidence="2" type="ORF">Cgig2_003708</name>
</gene>
<dbReference type="EMBL" id="JAKOGI010000137">
    <property type="protein sequence ID" value="KAJ8442664.1"/>
    <property type="molecule type" value="Genomic_DNA"/>
</dbReference>
<evidence type="ECO:0000313" key="2">
    <source>
        <dbReference type="EMBL" id="KAJ8442664.1"/>
    </source>
</evidence>
<dbReference type="AlphaFoldDB" id="A0A9Q1QI45"/>
<accession>A0A9Q1QI45</accession>
<name>A0A9Q1QI45_9CARY</name>
<proteinExistence type="predicted"/>
<protein>
    <submittedName>
        <fullName evidence="2">Uncharacterized protein</fullName>
    </submittedName>
</protein>
<evidence type="ECO:0000313" key="3">
    <source>
        <dbReference type="Proteomes" id="UP001153076"/>
    </source>
</evidence>
<evidence type="ECO:0000256" key="1">
    <source>
        <dbReference type="SAM" id="MobiDB-lite"/>
    </source>
</evidence>
<dbReference type="Proteomes" id="UP001153076">
    <property type="component" value="Unassembled WGS sequence"/>
</dbReference>
<feature type="region of interest" description="Disordered" evidence="1">
    <location>
        <begin position="229"/>
        <end position="251"/>
    </location>
</feature>
<organism evidence="2 3">
    <name type="scientific">Carnegiea gigantea</name>
    <dbReference type="NCBI Taxonomy" id="171969"/>
    <lineage>
        <taxon>Eukaryota</taxon>
        <taxon>Viridiplantae</taxon>
        <taxon>Streptophyta</taxon>
        <taxon>Embryophyta</taxon>
        <taxon>Tracheophyta</taxon>
        <taxon>Spermatophyta</taxon>
        <taxon>Magnoliopsida</taxon>
        <taxon>eudicotyledons</taxon>
        <taxon>Gunneridae</taxon>
        <taxon>Pentapetalae</taxon>
        <taxon>Caryophyllales</taxon>
        <taxon>Cactineae</taxon>
        <taxon>Cactaceae</taxon>
        <taxon>Cactoideae</taxon>
        <taxon>Echinocereeae</taxon>
        <taxon>Carnegiea</taxon>
    </lineage>
</organism>
<keyword evidence="3" id="KW-1185">Reference proteome</keyword>
<reference evidence="2" key="1">
    <citation type="submission" date="2022-04" db="EMBL/GenBank/DDBJ databases">
        <title>Carnegiea gigantea Genome sequencing and assembly v2.</title>
        <authorList>
            <person name="Copetti D."/>
            <person name="Sanderson M.J."/>
            <person name="Burquez A."/>
            <person name="Wojciechowski M.F."/>
        </authorList>
    </citation>
    <scope>NUCLEOTIDE SEQUENCE</scope>
    <source>
        <strain evidence="2">SGP5-SGP5p</strain>
        <tissue evidence="2">Aerial part</tissue>
    </source>
</reference>
<comment type="caution">
    <text evidence="2">The sequence shown here is derived from an EMBL/GenBank/DDBJ whole genome shotgun (WGS) entry which is preliminary data.</text>
</comment>